<feature type="transmembrane region" description="Helical" evidence="1">
    <location>
        <begin position="6"/>
        <end position="27"/>
    </location>
</feature>
<sequence>MTLEYLFLFPVSFFLKYFFISVFFLFIPKEDLSTFIFFVITSLVTLTLTFELISSFTLPFISHTLKPSLELRVSLPKSPKKTTPLALKPGFVDTQNVFTYKSNRCFSRTSKQLNASGKGQVLPIDLELGGNTPYSLA</sequence>
<accession>A0A6N2NKW8</accession>
<keyword evidence="1" id="KW-1133">Transmembrane helix</keyword>
<evidence type="ECO:0000313" key="2">
    <source>
        <dbReference type="EMBL" id="VFU64177.1"/>
    </source>
</evidence>
<evidence type="ECO:0000256" key="1">
    <source>
        <dbReference type="SAM" id="Phobius"/>
    </source>
</evidence>
<keyword evidence="1" id="KW-0472">Membrane</keyword>
<name>A0A6N2NKW8_SALVM</name>
<keyword evidence="1" id="KW-0812">Transmembrane</keyword>
<feature type="transmembrane region" description="Helical" evidence="1">
    <location>
        <begin position="34"/>
        <end position="61"/>
    </location>
</feature>
<dbReference type="EMBL" id="CAADRP010002251">
    <property type="protein sequence ID" value="VFU64177.1"/>
    <property type="molecule type" value="Genomic_DNA"/>
</dbReference>
<protein>
    <submittedName>
        <fullName evidence="2">Uncharacterized protein</fullName>
    </submittedName>
</protein>
<proteinExistence type="predicted"/>
<organism evidence="2">
    <name type="scientific">Salix viminalis</name>
    <name type="common">Common osier</name>
    <name type="synonym">Basket willow</name>
    <dbReference type="NCBI Taxonomy" id="40686"/>
    <lineage>
        <taxon>Eukaryota</taxon>
        <taxon>Viridiplantae</taxon>
        <taxon>Streptophyta</taxon>
        <taxon>Embryophyta</taxon>
        <taxon>Tracheophyta</taxon>
        <taxon>Spermatophyta</taxon>
        <taxon>Magnoliopsida</taxon>
        <taxon>eudicotyledons</taxon>
        <taxon>Gunneridae</taxon>
        <taxon>Pentapetalae</taxon>
        <taxon>rosids</taxon>
        <taxon>fabids</taxon>
        <taxon>Malpighiales</taxon>
        <taxon>Salicaceae</taxon>
        <taxon>Saliceae</taxon>
        <taxon>Salix</taxon>
    </lineage>
</organism>
<gene>
    <name evidence="2" type="ORF">SVIM_LOCUS491645</name>
</gene>
<dbReference type="AlphaFoldDB" id="A0A6N2NKW8"/>
<reference evidence="2" key="1">
    <citation type="submission" date="2019-03" db="EMBL/GenBank/DDBJ databases">
        <authorList>
            <person name="Mank J."/>
            <person name="Almeida P."/>
        </authorList>
    </citation>
    <scope>NUCLEOTIDE SEQUENCE</scope>
    <source>
        <strain evidence="2">78183</strain>
    </source>
</reference>